<protein>
    <submittedName>
        <fullName evidence="2">Uncharacterized protein</fullName>
    </submittedName>
</protein>
<keyword evidence="3" id="KW-1185">Reference proteome</keyword>
<feature type="compositionally biased region" description="Basic and acidic residues" evidence="1">
    <location>
        <begin position="221"/>
        <end position="233"/>
    </location>
</feature>
<feature type="region of interest" description="Disordered" evidence="1">
    <location>
        <begin position="29"/>
        <end position="58"/>
    </location>
</feature>
<reference evidence="2" key="1">
    <citation type="journal article" date="2020" name="Stud. Mycol.">
        <title>101 Dothideomycetes genomes: a test case for predicting lifestyles and emergence of pathogens.</title>
        <authorList>
            <person name="Haridas S."/>
            <person name="Albert R."/>
            <person name="Binder M."/>
            <person name="Bloem J."/>
            <person name="Labutti K."/>
            <person name="Salamov A."/>
            <person name="Andreopoulos B."/>
            <person name="Baker S."/>
            <person name="Barry K."/>
            <person name="Bills G."/>
            <person name="Bluhm B."/>
            <person name="Cannon C."/>
            <person name="Castanera R."/>
            <person name="Culley D."/>
            <person name="Daum C."/>
            <person name="Ezra D."/>
            <person name="Gonzalez J."/>
            <person name="Henrissat B."/>
            <person name="Kuo A."/>
            <person name="Liang C."/>
            <person name="Lipzen A."/>
            <person name="Lutzoni F."/>
            <person name="Magnuson J."/>
            <person name="Mondo S."/>
            <person name="Nolan M."/>
            <person name="Ohm R."/>
            <person name="Pangilinan J."/>
            <person name="Park H.-J."/>
            <person name="Ramirez L."/>
            <person name="Alfaro M."/>
            <person name="Sun H."/>
            <person name="Tritt A."/>
            <person name="Yoshinaga Y."/>
            <person name="Zwiers L.-H."/>
            <person name="Turgeon B."/>
            <person name="Goodwin S."/>
            <person name="Spatafora J."/>
            <person name="Crous P."/>
            <person name="Grigoriev I."/>
        </authorList>
    </citation>
    <scope>NUCLEOTIDE SEQUENCE</scope>
    <source>
        <strain evidence="2">CBS 125425</strain>
    </source>
</reference>
<feature type="compositionally biased region" description="Polar residues" evidence="1">
    <location>
        <begin position="34"/>
        <end position="58"/>
    </location>
</feature>
<dbReference type="AlphaFoldDB" id="A0A9P4UVG7"/>
<accession>A0A9P4UVG7</accession>
<feature type="compositionally biased region" description="Acidic residues" evidence="1">
    <location>
        <begin position="234"/>
        <end position="248"/>
    </location>
</feature>
<evidence type="ECO:0000313" key="2">
    <source>
        <dbReference type="EMBL" id="KAF2728219.1"/>
    </source>
</evidence>
<dbReference type="Proteomes" id="UP000799444">
    <property type="component" value="Unassembled WGS sequence"/>
</dbReference>
<name>A0A9P4UVG7_9PLEO</name>
<dbReference type="EMBL" id="ML996290">
    <property type="protein sequence ID" value="KAF2728219.1"/>
    <property type="molecule type" value="Genomic_DNA"/>
</dbReference>
<comment type="caution">
    <text evidence="2">The sequence shown here is derived from an EMBL/GenBank/DDBJ whole genome shotgun (WGS) entry which is preliminary data.</text>
</comment>
<feature type="compositionally biased region" description="Basic and acidic residues" evidence="1">
    <location>
        <begin position="249"/>
        <end position="265"/>
    </location>
</feature>
<proteinExistence type="predicted"/>
<evidence type="ECO:0000313" key="3">
    <source>
        <dbReference type="Proteomes" id="UP000799444"/>
    </source>
</evidence>
<feature type="region of interest" description="Disordered" evidence="1">
    <location>
        <begin position="189"/>
        <end position="265"/>
    </location>
</feature>
<sequence>MERTLAFRTKGPVPEEKLTLNEPQMVTIPATPSGLPQNGSAVANTSPTTSPGDTQPALPSQQQVNFGSQLQSLGGTEIGARANSQVALFSSAPKARTLTPEEWNVLRQYAITTIMPKVRCERFYSSIHKASVDVNHFLDRMYTGLDWKEDVLGHVQLGHRKLCALHYLVTNLVNKGRIIIKPHGQDRSRRYIKRESRRSRDGGGTSNTEPLGRGRGWGVDMENRQCKRSRSDVYDEDVEMEDAPEACEDEHADKKRKTGREVHRL</sequence>
<gene>
    <name evidence="2" type="ORF">EJ04DRAFT_581498</name>
</gene>
<evidence type="ECO:0000256" key="1">
    <source>
        <dbReference type="SAM" id="MobiDB-lite"/>
    </source>
</evidence>
<organism evidence="2 3">
    <name type="scientific">Polyplosphaeria fusca</name>
    <dbReference type="NCBI Taxonomy" id="682080"/>
    <lineage>
        <taxon>Eukaryota</taxon>
        <taxon>Fungi</taxon>
        <taxon>Dikarya</taxon>
        <taxon>Ascomycota</taxon>
        <taxon>Pezizomycotina</taxon>
        <taxon>Dothideomycetes</taxon>
        <taxon>Pleosporomycetidae</taxon>
        <taxon>Pleosporales</taxon>
        <taxon>Tetraplosphaeriaceae</taxon>
        <taxon>Polyplosphaeria</taxon>
    </lineage>
</organism>